<keyword evidence="4" id="KW-1185">Reference proteome</keyword>
<name>A0A3M8W9C0_9ACTN</name>
<feature type="compositionally biased region" description="Polar residues" evidence="2">
    <location>
        <begin position="1"/>
        <end position="12"/>
    </location>
</feature>
<protein>
    <submittedName>
        <fullName evidence="3">Cytochrome P450</fullName>
    </submittedName>
</protein>
<dbReference type="GO" id="GO:0004497">
    <property type="term" value="F:monooxygenase activity"/>
    <property type="evidence" value="ECO:0007669"/>
    <property type="project" value="InterPro"/>
</dbReference>
<gene>
    <name evidence="3" type="ORF">EEJ42_14765</name>
</gene>
<reference evidence="3 4" key="1">
    <citation type="submission" date="2018-11" db="EMBL/GenBank/DDBJ databases">
        <title>The Potential of Streptomyces as Biocontrol Agents against the Tomato grey mould, Botrytis cinerea (Gray mold) Frontiers in Microbiology.</title>
        <authorList>
            <person name="Li D."/>
        </authorList>
    </citation>
    <scope>NUCLEOTIDE SEQUENCE [LARGE SCALE GENOMIC DNA]</scope>
    <source>
        <strain evidence="3 4">NEAU-LD23</strain>
    </source>
</reference>
<dbReference type="RefSeq" id="WP_123100406.1">
    <property type="nucleotide sequence ID" value="NZ_RIBZ01000187.1"/>
</dbReference>
<comment type="caution">
    <text evidence="3">The sequence shown here is derived from an EMBL/GenBank/DDBJ whole genome shotgun (WGS) entry which is preliminary data.</text>
</comment>
<dbReference type="PRINTS" id="PR00359">
    <property type="entry name" value="BP450"/>
</dbReference>
<dbReference type="AlphaFoldDB" id="A0A3M8W9C0"/>
<dbReference type="PANTHER" id="PTHR46696:SF1">
    <property type="entry name" value="CYTOCHROME P450 YJIB-RELATED"/>
    <property type="match status" value="1"/>
</dbReference>
<dbReference type="GO" id="GO:0005506">
    <property type="term" value="F:iron ion binding"/>
    <property type="evidence" value="ECO:0007669"/>
    <property type="project" value="InterPro"/>
</dbReference>
<evidence type="ECO:0000256" key="2">
    <source>
        <dbReference type="SAM" id="MobiDB-lite"/>
    </source>
</evidence>
<dbReference type="GO" id="GO:0016705">
    <property type="term" value="F:oxidoreductase activity, acting on paired donors, with incorporation or reduction of molecular oxygen"/>
    <property type="evidence" value="ECO:0007669"/>
    <property type="project" value="InterPro"/>
</dbReference>
<dbReference type="EMBL" id="RIBZ01000187">
    <property type="protein sequence ID" value="RNG26494.1"/>
    <property type="molecule type" value="Genomic_DNA"/>
</dbReference>
<accession>A0A3M8W9C0</accession>
<comment type="similarity">
    <text evidence="1">Belongs to the cytochrome P450 family.</text>
</comment>
<organism evidence="3 4">
    <name type="scientific">Streptomyces botrytidirepellens</name>
    <dbReference type="NCBI Taxonomy" id="2486417"/>
    <lineage>
        <taxon>Bacteria</taxon>
        <taxon>Bacillati</taxon>
        <taxon>Actinomycetota</taxon>
        <taxon>Actinomycetes</taxon>
        <taxon>Kitasatosporales</taxon>
        <taxon>Streptomycetaceae</taxon>
        <taxon>Streptomyces</taxon>
    </lineage>
</organism>
<proteinExistence type="inferred from homology"/>
<dbReference type="GO" id="GO:0020037">
    <property type="term" value="F:heme binding"/>
    <property type="evidence" value="ECO:0007669"/>
    <property type="project" value="InterPro"/>
</dbReference>
<dbReference type="Proteomes" id="UP000275401">
    <property type="component" value="Unassembled WGS sequence"/>
</dbReference>
<evidence type="ECO:0000256" key="1">
    <source>
        <dbReference type="ARBA" id="ARBA00010617"/>
    </source>
</evidence>
<dbReference type="PROSITE" id="PS00086">
    <property type="entry name" value="CYTOCHROME_P450"/>
    <property type="match status" value="1"/>
</dbReference>
<dbReference type="InterPro" id="IPR017972">
    <property type="entry name" value="Cyt_P450_CS"/>
</dbReference>
<sequence length="477" mass="52213">MTANTPENTTDGPATPPPGCPAHGMTPDALHRLYGAEAQADPMGVYEKLRAAHGPVAPVLVHGDLPAWLVLGHRENLDVLRTPTVFSRDSRYWRDMAEGRVAADHPLAPITAWQPLCVFVDGEEHERLRGAVTDSLGRFESRGIRRHVTRFTHQLVDGFERSGRADLVSQFAAQLPLRVMTQLFGMPDEYGPALAAAVQDALTGTDTAAASNDYITRTLQQLVERKRTDPGHDFPSKLIEHPSGLSDDEIREHLRLILTAANETTVNLIANALRTLLTDDRFRANLAGGHMTLPDAMEQVMWDEPPMMTLLGRWATSDTVLAEQPIAAGDMILLGLGAANVDPAIRPDLHASVHGNRSHLAFSGGPHECPGQHIGRAIADTAIDTLLTRLPDLRLSVPKDALEWTSSLMYRHLKGLPVEFTPSHRAPRASGLTPPMALRTELPTAEPETKPAFSTAPAPADRSWLSWWRGVKRWTKG</sequence>
<evidence type="ECO:0000313" key="3">
    <source>
        <dbReference type="EMBL" id="RNG26494.1"/>
    </source>
</evidence>
<dbReference type="Gene3D" id="1.10.630.10">
    <property type="entry name" value="Cytochrome P450"/>
    <property type="match status" value="1"/>
</dbReference>
<dbReference type="InterPro" id="IPR002397">
    <property type="entry name" value="Cyt_P450_B"/>
</dbReference>
<dbReference type="SUPFAM" id="SSF48264">
    <property type="entry name" value="Cytochrome P450"/>
    <property type="match status" value="1"/>
</dbReference>
<evidence type="ECO:0000313" key="4">
    <source>
        <dbReference type="Proteomes" id="UP000275401"/>
    </source>
</evidence>
<feature type="region of interest" description="Disordered" evidence="2">
    <location>
        <begin position="1"/>
        <end position="26"/>
    </location>
</feature>
<dbReference type="PANTHER" id="PTHR46696">
    <property type="entry name" value="P450, PUTATIVE (EUROFUNG)-RELATED"/>
    <property type="match status" value="1"/>
</dbReference>
<dbReference type="CDD" id="cd20623">
    <property type="entry name" value="CYP_unk"/>
    <property type="match status" value="1"/>
</dbReference>
<dbReference type="InterPro" id="IPR036396">
    <property type="entry name" value="Cyt_P450_sf"/>
</dbReference>